<evidence type="ECO:0000313" key="4">
    <source>
        <dbReference type="EMBL" id="MFC3146659.1"/>
    </source>
</evidence>
<organism evidence="4 5">
    <name type="scientific">Piscinibacterium candidicorallinum</name>
    <dbReference type="NCBI Taxonomy" id="1793872"/>
    <lineage>
        <taxon>Bacteria</taxon>
        <taxon>Pseudomonadati</taxon>
        <taxon>Pseudomonadota</taxon>
        <taxon>Betaproteobacteria</taxon>
        <taxon>Burkholderiales</taxon>
        <taxon>Piscinibacterium</taxon>
    </lineage>
</organism>
<feature type="signal peptide" evidence="2">
    <location>
        <begin position="1"/>
        <end position="22"/>
    </location>
</feature>
<accession>A0ABV7GYB3</accession>
<evidence type="ECO:0000313" key="5">
    <source>
        <dbReference type="Proteomes" id="UP001595556"/>
    </source>
</evidence>
<feature type="chain" id="PRO_5046358993" evidence="2">
    <location>
        <begin position="23"/>
        <end position="324"/>
    </location>
</feature>
<dbReference type="InterPro" id="IPR011045">
    <property type="entry name" value="N2O_reductase_N"/>
</dbReference>
<dbReference type="Pfam" id="PF21783">
    <property type="entry name" value="YNCE"/>
    <property type="match status" value="1"/>
</dbReference>
<dbReference type="PANTHER" id="PTHR47197:SF3">
    <property type="entry name" value="DIHYDRO-HEME D1 DEHYDROGENASE"/>
    <property type="match status" value="1"/>
</dbReference>
<evidence type="ECO:0000256" key="2">
    <source>
        <dbReference type="SAM" id="SignalP"/>
    </source>
</evidence>
<dbReference type="Proteomes" id="UP001595556">
    <property type="component" value="Unassembled WGS sequence"/>
</dbReference>
<reference evidence="5" key="1">
    <citation type="journal article" date="2019" name="Int. J. Syst. Evol. Microbiol.">
        <title>The Global Catalogue of Microorganisms (GCM) 10K type strain sequencing project: providing services to taxonomists for standard genome sequencing and annotation.</title>
        <authorList>
            <consortium name="The Broad Institute Genomics Platform"/>
            <consortium name="The Broad Institute Genome Sequencing Center for Infectious Disease"/>
            <person name="Wu L."/>
            <person name="Ma J."/>
        </authorList>
    </citation>
    <scope>NUCLEOTIDE SEQUENCE [LARGE SCALE GENOMIC DNA]</scope>
    <source>
        <strain evidence="5">KCTC 52168</strain>
    </source>
</reference>
<dbReference type="SUPFAM" id="SSF50974">
    <property type="entry name" value="Nitrous oxide reductase, N-terminal domain"/>
    <property type="match status" value="1"/>
</dbReference>
<evidence type="ECO:0000259" key="3">
    <source>
        <dbReference type="Pfam" id="PF21783"/>
    </source>
</evidence>
<dbReference type="RefSeq" id="WP_377301050.1">
    <property type="nucleotide sequence ID" value="NZ_CP180191.1"/>
</dbReference>
<dbReference type="InterPro" id="IPR051200">
    <property type="entry name" value="Host-pathogen_enzymatic-act"/>
</dbReference>
<dbReference type="PANTHER" id="PTHR47197">
    <property type="entry name" value="PROTEIN NIRF"/>
    <property type="match status" value="1"/>
</dbReference>
<dbReference type="EMBL" id="JBHRTI010000003">
    <property type="protein sequence ID" value="MFC3146659.1"/>
    <property type="molecule type" value="Genomic_DNA"/>
</dbReference>
<protein>
    <submittedName>
        <fullName evidence="4">YncE family protein</fullName>
    </submittedName>
</protein>
<dbReference type="InterPro" id="IPR015943">
    <property type="entry name" value="WD40/YVTN_repeat-like_dom_sf"/>
</dbReference>
<gene>
    <name evidence="4" type="ORF">ACFOEN_03270</name>
</gene>
<sequence>MKSFSRVFASLALAVCAAAAQANVVVVLNSRDASVTLLDQKTGSTLKTLDVGKEPHHLYPTPDNSMLIVANAQSDDLIFLDPVTGEFKARVKNIPDPYHLGFSPDKKWFVVNSLRLDRVDLYRHETVNGEPRFTLVKRIPTPKLPSHMIFSADSRFVYVTLQGTDEVAAIDLTTQQLAWKMPVGDTPAGIWASPSGLLFVGIMAKDYIDVIDPAKRQIVKQIKTGAEAHGVRGAGDGKLLYVSNRQANTISVVDMEKLEKLYDLPAPGGPDCMEVTADGKQIWFTSRWIKKVTVVDIASRKVVGQYPVGRSPHGLYFHNRAPWK</sequence>
<evidence type="ECO:0000256" key="1">
    <source>
        <dbReference type="ARBA" id="ARBA00022729"/>
    </source>
</evidence>
<proteinExistence type="predicted"/>
<dbReference type="InterPro" id="IPR048433">
    <property type="entry name" value="YNCE-like_beta-prop"/>
</dbReference>
<keyword evidence="5" id="KW-1185">Reference proteome</keyword>
<dbReference type="Gene3D" id="2.130.10.10">
    <property type="entry name" value="YVTN repeat-like/Quinoprotein amine dehydrogenase"/>
    <property type="match status" value="2"/>
</dbReference>
<keyword evidence="1 2" id="KW-0732">Signal</keyword>
<name>A0ABV7GYB3_9BURK</name>
<feature type="domain" description="YNCE-like beta-propeller" evidence="3">
    <location>
        <begin position="14"/>
        <end position="322"/>
    </location>
</feature>
<comment type="caution">
    <text evidence="4">The sequence shown here is derived from an EMBL/GenBank/DDBJ whole genome shotgun (WGS) entry which is preliminary data.</text>
</comment>